<evidence type="ECO:0000313" key="11">
    <source>
        <dbReference type="Proteomes" id="UP001152523"/>
    </source>
</evidence>
<feature type="transmembrane region" description="Helical" evidence="6">
    <location>
        <begin position="44"/>
        <end position="60"/>
    </location>
</feature>
<name>A0AAV0EEH8_9ASTE</name>
<comment type="caution">
    <text evidence="10">The sequence shown here is derived from an EMBL/GenBank/DDBJ whole genome shotgun (WGS) entry which is preliminary data.</text>
</comment>
<accession>A0AAV0EEH8</accession>
<evidence type="ECO:0000313" key="9">
    <source>
        <dbReference type="EMBL" id="CAH9107515.1"/>
    </source>
</evidence>
<dbReference type="PANTHER" id="PTHR10994:SF157">
    <property type="entry name" value="RETICULON-LIKE PROTEIN B14"/>
    <property type="match status" value="1"/>
</dbReference>
<feature type="transmembrane region" description="Helical" evidence="6">
    <location>
        <begin position="136"/>
        <end position="156"/>
    </location>
</feature>
<keyword evidence="5 6" id="KW-0472">Membrane</keyword>
<keyword evidence="2 6" id="KW-0812">Transmembrane</keyword>
<feature type="transmembrane region" description="Helical" evidence="6">
    <location>
        <begin position="67"/>
        <end position="88"/>
    </location>
</feature>
<keyword evidence="11" id="KW-1185">Reference proteome</keyword>
<dbReference type="InterPro" id="IPR003388">
    <property type="entry name" value="Reticulon"/>
</dbReference>
<evidence type="ECO:0000256" key="5">
    <source>
        <dbReference type="ARBA" id="ARBA00023136"/>
    </source>
</evidence>
<evidence type="ECO:0000256" key="4">
    <source>
        <dbReference type="ARBA" id="ARBA00022989"/>
    </source>
</evidence>
<reference evidence="10" key="1">
    <citation type="submission" date="2022-07" db="EMBL/GenBank/DDBJ databases">
        <authorList>
            <person name="Macas J."/>
            <person name="Novak P."/>
            <person name="Neumann P."/>
        </authorList>
    </citation>
    <scope>NUCLEOTIDE SEQUENCE</scope>
</reference>
<dbReference type="AlphaFoldDB" id="A0AAV0EEH8"/>
<dbReference type="EMBL" id="CAMAPF010000915">
    <property type="protein sequence ID" value="CAH9120199.1"/>
    <property type="molecule type" value="Genomic_DNA"/>
</dbReference>
<evidence type="ECO:0000256" key="3">
    <source>
        <dbReference type="ARBA" id="ARBA00022824"/>
    </source>
</evidence>
<dbReference type="InterPro" id="IPR045064">
    <property type="entry name" value="Reticulon-like"/>
</dbReference>
<feature type="region of interest" description="Disordered" evidence="7">
    <location>
        <begin position="1"/>
        <end position="20"/>
    </location>
</feature>
<gene>
    <name evidence="9" type="ORF">CEPIT_LOCUS18021</name>
    <name evidence="10" type="ORF">CEPIT_LOCUS22934</name>
</gene>
<evidence type="ECO:0000313" key="10">
    <source>
        <dbReference type="EMBL" id="CAH9120199.1"/>
    </source>
</evidence>
<proteinExistence type="predicted"/>
<evidence type="ECO:0000256" key="6">
    <source>
        <dbReference type="RuleBase" id="RU363132"/>
    </source>
</evidence>
<dbReference type="EMBL" id="CAMAPF010000145">
    <property type="protein sequence ID" value="CAH9107515.1"/>
    <property type="molecule type" value="Genomic_DNA"/>
</dbReference>
<dbReference type="PROSITE" id="PS50845">
    <property type="entry name" value="RETICULON"/>
    <property type="match status" value="1"/>
</dbReference>
<keyword evidence="4 6" id="KW-1133">Transmembrane helix</keyword>
<organism evidence="10 11">
    <name type="scientific">Cuscuta epithymum</name>
    <dbReference type="NCBI Taxonomy" id="186058"/>
    <lineage>
        <taxon>Eukaryota</taxon>
        <taxon>Viridiplantae</taxon>
        <taxon>Streptophyta</taxon>
        <taxon>Embryophyta</taxon>
        <taxon>Tracheophyta</taxon>
        <taxon>Spermatophyta</taxon>
        <taxon>Magnoliopsida</taxon>
        <taxon>eudicotyledons</taxon>
        <taxon>Gunneridae</taxon>
        <taxon>Pentapetalae</taxon>
        <taxon>asterids</taxon>
        <taxon>lamiids</taxon>
        <taxon>Solanales</taxon>
        <taxon>Convolvulaceae</taxon>
        <taxon>Cuscuteae</taxon>
        <taxon>Cuscuta</taxon>
        <taxon>Cuscuta subgen. Cuscuta</taxon>
    </lineage>
</organism>
<keyword evidence="3 6" id="KW-0256">Endoplasmic reticulum</keyword>
<sequence length="218" mass="24655">MSHSSSSSTVQRRQPGSPPPLRTSMHALLGGGNVADILLWENKHVSATILVGFTLIWFLLEVVEYTFVTLLCHISILAMAFLFVWSTASGFLESWSPPDSKALVISESTFKWLFGKINNFLMTFYEVSSGSDLKSFILAITVLWLLSIIGNFFNFFNLIYAGFLCMATLPVIYERYHTEVDRLASKGIQDLKRLYKKSGVDEKLRKIPKGPVKDRKIY</sequence>
<dbReference type="Proteomes" id="UP001152523">
    <property type="component" value="Unassembled WGS sequence"/>
</dbReference>
<protein>
    <recommendedName>
        <fullName evidence="6">Reticulon-like protein</fullName>
    </recommendedName>
</protein>
<evidence type="ECO:0000256" key="7">
    <source>
        <dbReference type="SAM" id="MobiDB-lite"/>
    </source>
</evidence>
<evidence type="ECO:0000259" key="8">
    <source>
        <dbReference type="PROSITE" id="PS50845"/>
    </source>
</evidence>
<dbReference type="Pfam" id="PF02453">
    <property type="entry name" value="Reticulon"/>
    <property type="match status" value="1"/>
</dbReference>
<evidence type="ECO:0000256" key="1">
    <source>
        <dbReference type="ARBA" id="ARBA00004477"/>
    </source>
</evidence>
<comment type="subcellular location">
    <subcellularLocation>
        <location evidence="1 6">Endoplasmic reticulum membrane</location>
        <topology evidence="1 6">Multi-pass membrane protein</topology>
    </subcellularLocation>
</comment>
<dbReference type="PANTHER" id="PTHR10994">
    <property type="entry name" value="RETICULON"/>
    <property type="match status" value="1"/>
</dbReference>
<feature type="domain" description="Reticulon" evidence="8">
    <location>
        <begin position="34"/>
        <end position="218"/>
    </location>
</feature>
<dbReference type="GO" id="GO:0009617">
    <property type="term" value="P:response to bacterium"/>
    <property type="evidence" value="ECO:0007669"/>
    <property type="project" value="InterPro"/>
</dbReference>
<dbReference type="GO" id="GO:0005789">
    <property type="term" value="C:endoplasmic reticulum membrane"/>
    <property type="evidence" value="ECO:0007669"/>
    <property type="project" value="UniProtKB-SubCell"/>
</dbReference>
<evidence type="ECO:0000256" key="2">
    <source>
        <dbReference type="ARBA" id="ARBA00022692"/>
    </source>
</evidence>